<dbReference type="EMBL" id="BAEO01000027">
    <property type="protein sequence ID" value="GAC19138.1"/>
    <property type="molecule type" value="Genomic_DNA"/>
</dbReference>
<keyword evidence="2" id="KW-1185">Reference proteome</keyword>
<comment type="caution">
    <text evidence="1">The sequence shown here is derived from an EMBL/GenBank/DDBJ whole genome shotgun (WGS) entry which is preliminary data.</text>
</comment>
<dbReference type="eggNOG" id="ENOG502ZBTF">
    <property type="taxonomic scope" value="Bacteria"/>
</dbReference>
<proteinExistence type="predicted"/>
<reference evidence="1 2" key="1">
    <citation type="journal article" date="2017" name="Antonie Van Leeuwenhoek">
        <title>Rhizobium rhizosphaerae sp. nov., a novel species isolated from rice rhizosphere.</title>
        <authorList>
            <person name="Zhao J.J."/>
            <person name="Zhang J."/>
            <person name="Zhang R.J."/>
            <person name="Zhang C.W."/>
            <person name="Yin H.Q."/>
            <person name="Zhang X.X."/>
        </authorList>
    </citation>
    <scope>NUCLEOTIDE SEQUENCE [LARGE SCALE GENOMIC DNA]</scope>
    <source>
        <strain evidence="1 2">BSs20135</strain>
    </source>
</reference>
<dbReference type="InterPro" id="IPR027056">
    <property type="entry name" value="Gluconate_2DH_su3"/>
</dbReference>
<accession>K6YR57</accession>
<dbReference type="AlphaFoldDB" id="K6YR57"/>
<name>K6YR57_9ALTE</name>
<organism evidence="1 2">
    <name type="scientific">Paraglaciecola arctica BSs20135</name>
    <dbReference type="NCBI Taxonomy" id="493475"/>
    <lineage>
        <taxon>Bacteria</taxon>
        <taxon>Pseudomonadati</taxon>
        <taxon>Pseudomonadota</taxon>
        <taxon>Gammaproteobacteria</taxon>
        <taxon>Alteromonadales</taxon>
        <taxon>Alteromonadaceae</taxon>
        <taxon>Paraglaciecola</taxon>
    </lineage>
</organism>
<dbReference type="STRING" id="493475.GARC_2171"/>
<protein>
    <recommendedName>
        <fullName evidence="3">Twin-arginine translocation pathway signal</fullName>
    </recommendedName>
</protein>
<gene>
    <name evidence="1" type="ORF">GARC_2171</name>
</gene>
<sequence length="212" mass="23719">MPTNSNKTELEKRTYDEDNRRMFMKKMVALFGATTAAAVLSGCSVPVAEQFAAQRSNPPKDGNLFSEQELTVLYSLCETILPKTDTPSAVEVGCHEFVPHQLLHCHSKQQQDDCIHIINTVDLLATREFAKSFVLLQPQQQQQLLVDFETNSMSTDSEKDQFRFLKALIVFGYFTSEVGVTKALNYQPIPGGFIGAIPANAETKSWSPQAYY</sequence>
<dbReference type="RefSeq" id="WP_007619632.1">
    <property type="nucleotide sequence ID" value="NZ_BAEO01000027.1"/>
</dbReference>
<evidence type="ECO:0000313" key="2">
    <source>
        <dbReference type="Proteomes" id="UP000006327"/>
    </source>
</evidence>
<evidence type="ECO:0008006" key="3">
    <source>
        <dbReference type="Google" id="ProtNLM"/>
    </source>
</evidence>
<dbReference type="OrthoDB" id="6385145at2"/>
<dbReference type="Proteomes" id="UP000006327">
    <property type="component" value="Unassembled WGS sequence"/>
</dbReference>
<evidence type="ECO:0000313" key="1">
    <source>
        <dbReference type="EMBL" id="GAC19138.1"/>
    </source>
</evidence>
<dbReference type="Pfam" id="PF13618">
    <property type="entry name" value="Gluconate_2-dh3"/>
    <property type="match status" value="1"/>
</dbReference>